<gene>
    <name evidence="1" type="ORF">Clacol_000294</name>
</gene>
<evidence type="ECO:0000313" key="2">
    <source>
        <dbReference type="Proteomes" id="UP001050691"/>
    </source>
</evidence>
<organism evidence="1 2">
    <name type="scientific">Clathrus columnatus</name>
    <dbReference type="NCBI Taxonomy" id="1419009"/>
    <lineage>
        <taxon>Eukaryota</taxon>
        <taxon>Fungi</taxon>
        <taxon>Dikarya</taxon>
        <taxon>Basidiomycota</taxon>
        <taxon>Agaricomycotina</taxon>
        <taxon>Agaricomycetes</taxon>
        <taxon>Phallomycetidae</taxon>
        <taxon>Phallales</taxon>
        <taxon>Clathraceae</taxon>
        <taxon>Clathrus</taxon>
    </lineage>
</organism>
<evidence type="ECO:0000313" key="1">
    <source>
        <dbReference type="EMBL" id="GJJ06105.1"/>
    </source>
</evidence>
<keyword evidence="2" id="KW-1185">Reference proteome</keyword>
<sequence length="69" mass="7236">MAEDPYTCGTVALGVNGDSVNAVLYQKQVAGNAKLHLLCQGKGIEITQTTNAYLVLGSSPPPEIKFGDK</sequence>
<dbReference type="AlphaFoldDB" id="A0AAV4ZWX4"/>
<dbReference type="EMBL" id="BPWL01000001">
    <property type="protein sequence ID" value="GJJ06105.1"/>
    <property type="molecule type" value="Genomic_DNA"/>
</dbReference>
<reference evidence="1" key="1">
    <citation type="submission" date="2021-10" db="EMBL/GenBank/DDBJ databases">
        <title>De novo Genome Assembly of Clathrus columnatus (Basidiomycota, Fungi) Using Illumina and Nanopore Sequence Data.</title>
        <authorList>
            <person name="Ogiso-Tanaka E."/>
            <person name="Itagaki H."/>
            <person name="Hosoya T."/>
            <person name="Hosaka K."/>
        </authorList>
    </citation>
    <scope>NUCLEOTIDE SEQUENCE</scope>
    <source>
        <strain evidence="1">MO-923</strain>
    </source>
</reference>
<dbReference type="Proteomes" id="UP001050691">
    <property type="component" value="Unassembled WGS sequence"/>
</dbReference>
<proteinExistence type="predicted"/>
<accession>A0AAV4ZWX4</accession>
<name>A0AAV4ZWX4_9AGAM</name>
<comment type="caution">
    <text evidence="1">The sequence shown here is derived from an EMBL/GenBank/DDBJ whole genome shotgun (WGS) entry which is preliminary data.</text>
</comment>
<protein>
    <submittedName>
        <fullName evidence="1">Uncharacterized protein</fullName>
    </submittedName>
</protein>